<dbReference type="InterPro" id="IPR011650">
    <property type="entry name" value="Peptidase_M20_dimer"/>
</dbReference>
<reference evidence="5 6" key="1">
    <citation type="submission" date="2023-02" db="EMBL/GenBank/DDBJ databases">
        <title>Genome sequence of Lentisphaera profundi SAORIC-696.</title>
        <authorList>
            <person name="Kim e."/>
            <person name="Cho J.-C."/>
            <person name="Choi A."/>
            <person name="Kang I."/>
        </authorList>
    </citation>
    <scope>NUCLEOTIDE SEQUENCE [LARGE SCALE GENOMIC DNA]</scope>
    <source>
        <strain evidence="5 6">SAORIC-696</strain>
    </source>
</reference>
<gene>
    <name evidence="5" type="ORF">PQO03_13115</name>
</gene>
<evidence type="ECO:0000256" key="3">
    <source>
        <dbReference type="ARBA" id="ARBA00023285"/>
    </source>
</evidence>
<keyword evidence="1" id="KW-0479">Metal-binding</keyword>
<evidence type="ECO:0000313" key="6">
    <source>
        <dbReference type="Proteomes" id="UP001214250"/>
    </source>
</evidence>
<dbReference type="PANTHER" id="PTHR43808:SF31">
    <property type="entry name" value="N-ACETYL-L-CITRULLINE DEACETYLASE"/>
    <property type="match status" value="1"/>
</dbReference>
<keyword evidence="2" id="KW-0378">Hydrolase</keyword>
<dbReference type="Gene3D" id="3.40.630.10">
    <property type="entry name" value="Zn peptidases"/>
    <property type="match status" value="1"/>
</dbReference>
<dbReference type="Gene3D" id="3.30.70.360">
    <property type="match status" value="1"/>
</dbReference>
<proteinExistence type="predicted"/>
<evidence type="ECO:0000256" key="2">
    <source>
        <dbReference type="ARBA" id="ARBA00022801"/>
    </source>
</evidence>
<protein>
    <submittedName>
        <fullName evidence="5">M20/M25/M40 family metallo-hydrolase</fullName>
    </submittedName>
</protein>
<sequence>MIKLLTEMLSIPSPTFHEQELTAFIKKFALDNFPNPEIREFKDCLIIELGKENIDLPHITMVGHSDVVPQWFKPYTEGDKLYGAGGSDMLAAEAAFFRITADNHEDILKRARISIVIYSREEGTKMEDNGLYDLIGEYPDFFKSIDLAIVGEPTDNTIQIGCCGSLHASVVSTGMACHSARPWNGENAFYKALPFITAMAELEPIKHEVFGCDFFDVLSITEENCTPGRTSIPGKWEANVNFRYAPVRTAKEAEDYVLNFVNDLKVDGLEIRIKDNAPSGSVHETKLFSKACDLLDFPVQAKQAWTDVAQLSAMGVPCFNFGPGLTSQAHKDNEYCLISLIEKYGKSLKNLLVNI</sequence>
<dbReference type="PANTHER" id="PTHR43808">
    <property type="entry name" value="ACETYLORNITHINE DEACETYLASE"/>
    <property type="match status" value="1"/>
</dbReference>
<dbReference type="Proteomes" id="UP001214250">
    <property type="component" value="Chromosome 2"/>
</dbReference>
<dbReference type="InterPro" id="IPR050072">
    <property type="entry name" value="Peptidase_M20A"/>
</dbReference>
<dbReference type="Pfam" id="PF07687">
    <property type="entry name" value="M20_dimer"/>
    <property type="match status" value="1"/>
</dbReference>
<keyword evidence="3" id="KW-0170">Cobalt</keyword>
<organism evidence="5 6">
    <name type="scientific">Lentisphaera profundi</name>
    <dbReference type="NCBI Taxonomy" id="1658616"/>
    <lineage>
        <taxon>Bacteria</taxon>
        <taxon>Pseudomonadati</taxon>
        <taxon>Lentisphaerota</taxon>
        <taxon>Lentisphaeria</taxon>
        <taxon>Lentisphaerales</taxon>
        <taxon>Lentisphaeraceae</taxon>
        <taxon>Lentisphaera</taxon>
    </lineage>
</organism>
<name>A0ABY7VXE8_9BACT</name>
<dbReference type="Pfam" id="PF01546">
    <property type="entry name" value="Peptidase_M20"/>
    <property type="match status" value="1"/>
</dbReference>
<dbReference type="InterPro" id="IPR002933">
    <property type="entry name" value="Peptidase_M20"/>
</dbReference>
<evidence type="ECO:0000256" key="1">
    <source>
        <dbReference type="ARBA" id="ARBA00022723"/>
    </source>
</evidence>
<dbReference type="SUPFAM" id="SSF55031">
    <property type="entry name" value="Bacterial exopeptidase dimerisation domain"/>
    <property type="match status" value="1"/>
</dbReference>
<evidence type="ECO:0000259" key="4">
    <source>
        <dbReference type="Pfam" id="PF07687"/>
    </source>
</evidence>
<dbReference type="EMBL" id="CP117812">
    <property type="protein sequence ID" value="WDE98777.1"/>
    <property type="molecule type" value="Genomic_DNA"/>
</dbReference>
<dbReference type="InterPro" id="IPR036264">
    <property type="entry name" value="Bact_exopeptidase_dim_dom"/>
</dbReference>
<dbReference type="RefSeq" id="WP_274153646.1">
    <property type="nucleotide sequence ID" value="NZ_CP117812.1"/>
</dbReference>
<accession>A0ABY7VXE8</accession>
<keyword evidence="6" id="KW-1185">Reference proteome</keyword>
<dbReference type="SUPFAM" id="SSF53187">
    <property type="entry name" value="Zn-dependent exopeptidases"/>
    <property type="match status" value="1"/>
</dbReference>
<evidence type="ECO:0000313" key="5">
    <source>
        <dbReference type="EMBL" id="WDE98777.1"/>
    </source>
</evidence>
<feature type="domain" description="Peptidase M20 dimerisation" evidence="4">
    <location>
        <begin position="163"/>
        <end position="265"/>
    </location>
</feature>